<name>A0A2J0LKV1_9BACT</name>
<protein>
    <recommendedName>
        <fullName evidence="1">Polymerase nucleotidyl transferase domain-containing protein</fullName>
    </recommendedName>
</protein>
<dbReference type="AlphaFoldDB" id="A0A2J0LKV1"/>
<evidence type="ECO:0000313" key="2">
    <source>
        <dbReference type="EMBL" id="PIW66670.1"/>
    </source>
</evidence>
<dbReference type="InterPro" id="IPR002934">
    <property type="entry name" value="Polymerase_NTP_transf_dom"/>
</dbReference>
<feature type="domain" description="Polymerase nucleotidyl transferase" evidence="1">
    <location>
        <begin position="11"/>
        <end position="86"/>
    </location>
</feature>
<comment type="caution">
    <text evidence="2">The sequence shown here is derived from an EMBL/GenBank/DDBJ whole genome shotgun (WGS) entry which is preliminary data.</text>
</comment>
<dbReference type="EMBL" id="PFGP01000036">
    <property type="protein sequence ID" value="PIW66670.1"/>
    <property type="molecule type" value="Genomic_DNA"/>
</dbReference>
<dbReference type="InterPro" id="IPR043519">
    <property type="entry name" value="NT_sf"/>
</dbReference>
<evidence type="ECO:0000313" key="3">
    <source>
        <dbReference type="Proteomes" id="UP000231267"/>
    </source>
</evidence>
<dbReference type="CDD" id="cd05403">
    <property type="entry name" value="NT_KNTase_like"/>
    <property type="match status" value="1"/>
</dbReference>
<dbReference type="SUPFAM" id="SSF81301">
    <property type="entry name" value="Nucleotidyltransferase"/>
    <property type="match status" value="1"/>
</dbReference>
<organism evidence="2 3">
    <name type="scientific">Candidatus Taenaricola geysiri</name>
    <dbReference type="NCBI Taxonomy" id="1974752"/>
    <lineage>
        <taxon>Bacteria</taxon>
        <taxon>Pseudomonadati</taxon>
        <taxon>Candidatus Omnitrophota</taxon>
        <taxon>Candidatus Taenaricola</taxon>
    </lineage>
</organism>
<dbReference type="PANTHER" id="PTHR33933">
    <property type="entry name" value="NUCLEOTIDYLTRANSFERASE"/>
    <property type="match status" value="1"/>
</dbReference>
<dbReference type="Pfam" id="PF01909">
    <property type="entry name" value="NTP_transf_2"/>
    <property type="match status" value="1"/>
</dbReference>
<dbReference type="Proteomes" id="UP000231267">
    <property type="component" value="Unassembled WGS sequence"/>
</dbReference>
<accession>A0A2J0LKV1</accession>
<dbReference type="InterPro" id="IPR052548">
    <property type="entry name" value="Type_VII_TA_antitoxin"/>
</dbReference>
<dbReference type="GO" id="GO:0016779">
    <property type="term" value="F:nucleotidyltransferase activity"/>
    <property type="evidence" value="ECO:0007669"/>
    <property type="project" value="InterPro"/>
</dbReference>
<dbReference type="PANTHER" id="PTHR33933:SF1">
    <property type="entry name" value="PROTEIN ADENYLYLTRANSFERASE MNTA-RELATED"/>
    <property type="match status" value="1"/>
</dbReference>
<proteinExistence type="predicted"/>
<evidence type="ECO:0000259" key="1">
    <source>
        <dbReference type="Pfam" id="PF01909"/>
    </source>
</evidence>
<sequence length="108" mass="12134">MRLKNKDKVALKKFKIEVNKIFSEAKFILFGSKATGKDDKFSDIDVMVLLKRRVSPDIEKKIFEIGFEAGLKSGVVFGIVVEESKSLNSPLFAFMPFYQNVAKQGVAV</sequence>
<dbReference type="Gene3D" id="3.30.460.10">
    <property type="entry name" value="Beta Polymerase, domain 2"/>
    <property type="match status" value="1"/>
</dbReference>
<gene>
    <name evidence="2" type="ORF">COW11_02085</name>
</gene>
<reference evidence="2 3" key="1">
    <citation type="submission" date="2017-09" db="EMBL/GenBank/DDBJ databases">
        <title>Depth-based differentiation of microbial function through sediment-hosted aquifers and enrichment of novel symbionts in the deep terrestrial subsurface.</title>
        <authorList>
            <person name="Probst A.J."/>
            <person name="Ladd B."/>
            <person name="Jarett J.K."/>
            <person name="Geller-Mcgrath D.E."/>
            <person name="Sieber C.M."/>
            <person name="Emerson J.B."/>
            <person name="Anantharaman K."/>
            <person name="Thomas B.C."/>
            <person name="Malmstrom R."/>
            <person name="Stieglmeier M."/>
            <person name="Klingl A."/>
            <person name="Woyke T."/>
            <person name="Ryan C.M."/>
            <person name="Banfield J.F."/>
        </authorList>
    </citation>
    <scope>NUCLEOTIDE SEQUENCE [LARGE SCALE GENOMIC DNA]</scope>
    <source>
        <strain evidence="2">CG12_big_fil_rev_8_21_14_0_65_43_15</strain>
    </source>
</reference>